<organism evidence="1 2">
    <name type="scientific">Fusarium venenatum</name>
    <dbReference type="NCBI Taxonomy" id="56646"/>
    <lineage>
        <taxon>Eukaryota</taxon>
        <taxon>Fungi</taxon>
        <taxon>Dikarya</taxon>
        <taxon>Ascomycota</taxon>
        <taxon>Pezizomycotina</taxon>
        <taxon>Sordariomycetes</taxon>
        <taxon>Hypocreomycetidae</taxon>
        <taxon>Hypocreales</taxon>
        <taxon>Nectriaceae</taxon>
        <taxon>Fusarium</taxon>
    </lineage>
</organism>
<evidence type="ECO:0000313" key="2">
    <source>
        <dbReference type="Proteomes" id="UP000245910"/>
    </source>
</evidence>
<dbReference type="AlphaFoldDB" id="A0A2L2T6B5"/>
<accession>A0A2L2T6B5</accession>
<protein>
    <submittedName>
        <fullName evidence="1">Uncharacterized protein</fullName>
    </submittedName>
</protein>
<reference evidence="2" key="1">
    <citation type="submission" date="2014-10" db="EMBL/GenBank/DDBJ databases">
        <authorList>
            <person name="King R."/>
        </authorList>
    </citation>
    <scope>NUCLEOTIDE SEQUENCE [LARGE SCALE GENOMIC DNA]</scope>
    <source>
        <strain evidence="2">A3/5</strain>
    </source>
</reference>
<evidence type="ECO:0000313" key="1">
    <source>
        <dbReference type="EMBL" id="CEI66342.1"/>
    </source>
</evidence>
<name>A0A2L2T6B5_9HYPO</name>
<dbReference type="Proteomes" id="UP000245910">
    <property type="component" value="Chromosome I"/>
</dbReference>
<proteinExistence type="predicted"/>
<sequence length="114" mass="12384">MTPKRFITWLLSCFITGAWRITYLSTHLAPISGVSIGPSSAEETSFSLSPDVDEFVSNTKNTDTSISLPYDYTISTAAGGDVLVTAPLPTSIDVAYNTQEINTPTLFRVLSYIL</sequence>
<keyword evidence="2" id="KW-1185">Reference proteome</keyword>
<dbReference type="EMBL" id="LN649229">
    <property type="protein sequence ID" value="CEI66342.1"/>
    <property type="molecule type" value="Genomic_DNA"/>
</dbReference>